<dbReference type="InterPro" id="IPR016571">
    <property type="entry name" value="Spore_coat_assembly_CotJB"/>
</dbReference>
<evidence type="ECO:0000313" key="3">
    <source>
        <dbReference type="Proteomes" id="UP000000719"/>
    </source>
</evidence>
<gene>
    <name evidence="2" type="ordered locus">Hore_23040</name>
</gene>
<sequence>MDRKESTRSINLELLMEIMEYQFGVVETTLYLNTHPRDERVLDLHNEFARGLQDLERQYQEEYGPLYAAYPMADYPWAYIDEPWPWQINY</sequence>
<dbReference type="Proteomes" id="UP000000719">
    <property type="component" value="Chromosome"/>
</dbReference>
<dbReference type="STRING" id="373903.Hore_23040"/>
<dbReference type="HOGENOM" id="CLU_163198_1_0_9"/>
<dbReference type="AlphaFoldDB" id="B8D197"/>
<dbReference type="EMBL" id="CP001098">
    <property type="protein sequence ID" value="ACL71049.1"/>
    <property type="molecule type" value="Genomic_DNA"/>
</dbReference>
<evidence type="ECO:0000259" key="1">
    <source>
        <dbReference type="Pfam" id="PF12652"/>
    </source>
</evidence>
<proteinExistence type="predicted"/>
<dbReference type="KEGG" id="hor:Hore_23040"/>
<dbReference type="eggNOG" id="ENOG5030F5G">
    <property type="taxonomic scope" value="Bacteria"/>
</dbReference>
<feature type="domain" description="Protein CotJB" evidence="1">
    <location>
        <begin position="13"/>
        <end position="87"/>
    </location>
</feature>
<accession>B8D197</accession>
<name>B8D197_HALOH</name>
<organism evidence="2 3">
    <name type="scientific">Halothermothrix orenii (strain H 168 / OCM 544 / DSM 9562)</name>
    <dbReference type="NCBI Taxonomy" id="373903"/>
    <lineage>
        <taxon>Bacteria</taxon>
        <taxon>Bacillati</taxon>
        <taxon>Bacillota</taxon>
        <taxon>Clostridia</taxon>
        <taxon>Halanaerobiales</taxon>
        <taxon>Halothermotrichaceae</taxon>
        <taxon>Halothermothrix</taxon>
    </lineage>
</organism>
<protein>
    <submittedName>
        <fullName evidence="2">Spore coat protein CotJB</fullName>
    </submittedName>
</protein>
<evidence type="ECO:0000313" key="2">
    <source>
        <dbReference type="EMBL" id="ACL71049.1"/>
    </source>
</evidence>
<keyword evidence="2" id="KW-0167">Capsid protein</keyword>
<dbReference type="RefSeq" id="WP_015924017.1">
    <property type="nucleotide sequence ID" value="NC_011899.1"/>
</dbReference>
<reference evidence="2 3" key="1">
    <citation type="journal article" date="2009" name="PLoS ONE">
        <title>Genome analysis of the anaerobic thermohalophilic bacterium Halothermothrix orenii.</title>
        <authorList>
            <person name="Mavromatis K."/>
            <person name="Ivanova N."/>
            <person name="Anderson I."/>
            <person name="Lykidis A."/>
            <person name="Hooper S.D."/>
            <person name="Sun H."/>
            <person name="Kunin V."/>
            <person name="Lapidus A."/>
            <person name="Hugenholtz P."/>
            <person name="Patel B."/>
            <person name="Kyrpides N.C."/>
        </authorList>
    </citation>
    <scope>NUCLEOTIDE SEQUENCE [LARGE SCALE GENOMIC DNA]</scope>
    <source>
        <strain evidence="3">H 168 / OCM 544 / DSM 9562</strain>
    </source>
</reference>
<dbReference type="PIRSF" id="PIRSF010606">
    <property type="entry name" value="Spore_coat_CotJB"/>
    <property type="match status" value="1"/>
</dbReference>
<keyword evidence="3" id="KW-1185">Reference proteome</keyword>
<dbReference type="InterPro" id="IPR024207">
    <property type="entry name" value="CotJB_dom"/>
</dbReference>
<keyword evidence="2" id="KW-0946">Virion</keyword>
<dbReference type="Pfam" id="PF12652">
    <property type="entry name" value="CotJB"/>
    <property type="match status" value="1"/>
</dbReference>